<dbReference type="Pfam" id="PF00069">
    <property type="entry name" value="Pkinase"/>
    <property type="match status" value="1"/>
</dbReference>
<evidence type="ECO:0000259" key="5">
    <source>
        <dbReference type="PROSITE" id="PS50011"/>
    </source>
</evidence>
<name>A0A1L9RKA6_ASPWE</name>
<dbReference type="GO" id="GO:0005524">
    <property type="term" value="F:ATP binding"/>
    <property type="evidence" value="ECO:0007669"/>
    <property type="project" value="InterPro"/>
</dbReference>
<dbReference type="Gene3D" id="1.10.510.10">
    <property type="entry name" value="Transferase(Phosphotransferase) domain 1"/>
    <property type="match status" value="1"/>
</dbReference>
<evidence type="ECO:0000256" key="2">
    <source>
        <dbReference type="ARBA" id="ARBA00023043"/>
    </source>
</evidence>
<dbReference type="Pfam" id="PF12796">
    <property type="entry name" value="Ank_2"/>
    <property type="match status" value="1"/>
</dbReference>
<dbReference type="PROSITE" id="PS50011">
    <property type="entry name" value="PROTEIN_KINASE_DOM"/>
    <property type="match status" value="1"/>
</dbReference>
<dbReference type="Proteomes" id="UP000184383">
    <property type="component" value="Unassembled WGS sequence"/>
</dbReference>
<keyword evidence="7" id="KW-1185">Reference proteome</keyword>
<dbReference type="InterPro" id="IPR036770">
    <property type="entry name" value="Ankyrin_rpt-contain_sf"/>
</dbReference>
<dbReference type="VEuPathDB" id="FungiDB:ASPWEDRAFT_68726"/>
<dbReference type="SUPFAM" id="SSF56112">
    <property type="entry name" value="Protein kinase-like (PK-like)"/>
    <property type="match status" value="1"/>
</dbReference>
<feature type="domain" description="Protein kinase" evidence="5">
    <location>
        <begin position="55"/>
        <end position="366"/>
    </location>
</feature>
<evidence type="ECO:0000256" key="4">
    <source>
        <dbReference type="SAM" id="MobiDB-lite"/>
    </source>
</evidence>
<dbReference type="GeneID" id="63754833"/>
<dbReference type="InterPro" id="IPR000719">
    <property type="entry name" value="Prot_kinase_dom"/>
</dbReference>
<accession>A0A1L9RKA6</accession>
<evidence type="ECO:0000256" key="1">
    <source>
        <dbReference type="ARBA" id="ARBA00022737"/>
    </source>
</evidence>
<dbReference type="EMBL" id="KV878212">
    <property type="protein sequence ID" value="OJJ35369.1"/>
    <property type="molecule type" value="Genomic_DNA"/>
</dbReference>
<dbReference type="SMART" id="SM00248">
    <property type="entry name" value="ANK"/>
    <property type="match status" value="11"/>
</dbReference>
<dbReference type="PANTHER" id="PTHR24198">
    <property type="entry name" value="ANKYRIN REPEAT AND PROTEIN KINASE DOMAIN-CONTAINING PROTEIN"/>
    <property type="match status" value="1"/>
</dbReference>
<feature type="repeat" description="ANK" evidence="3">
    <location>
        <begin position="623"/>
        <end position="655"/>
    </location>
</feature>
<dbReference type="SMART" id="SM00220">
    <property type="entry name" value="S_TKc"/>
    <property type="match status" value="1"/>
</dbReference>
<dbReference type="OrthoDB" id="626167at2759"/>
<sequence length="1227" mass="136395">MAYLSRRRFSTDNDAPRSTQRYPNPIGDFASFMMFFNEIFLNDEYMIDFGMTNDVQTSNVIGEGNQFEVKRLALQGSMSVRTSLDPHSRLSKGDNVVIKRPRLDVDESGHLIEPEIITNIVQELRVVSHHRLRKHPNILDVYGFAWEDEYVSPRIKVWPIIMVEYAAGGTLDDYFSASSGSLTLDQKLGLAGDVAQGIDALHRCRILHSDIKPPNVLVCVDKGGGVIAKLSDFALSIFLDERQPNEAWKRGTEMWMAPEWGSVIPNDELLKADYYSCGLLLWSILVDGEELWDNDTFGNTPEHCYSSFMRAKDRGDELLVIVIAIIEGRGIPNDEIEEIADLLGSLLRQDPCQRTLDLLLRAHGVIQREPAVYMDNPSLLISETEGGVSNRSHGLIPKLRNFSEISRRYAPMQVQQQLLDSLQEVARSPDQSAEKKADASYAVAILYLLRFGTVRQSESPPTGYTGYEIDYNQVLKWLREAADFGSTIAQSLYFQFFEASGLSPENDPVSNEKRAEWLWNGTIAGSHLASAIFHHCNPERWEEADRLFRTSLCGVGKALFEEDLTSSLNEEKLRYLTNRTGGSDLNARGDTVLHWAAMTGAETELRIILDGSAELDINQTNYETETPLFQAARSGHINIVQLLLSLGANPSICSGNGENVLHWLSSFDVDEMNLLLVAASFIEGGSSLEQMCSQNSIFSLDSCVTLSSGSPLRRAVARNHTSAVRVLLQLGASPYNGGNNSPIALASSAHNIEILDLFLPPNYSIKHPPWKEMSRWKNWQFLMEILSGLSAKSFQLGAPAAFQSMQDQGDEQSLLGYALDPLPLNERIALHGSRFKEQMQATIRRLREVGEEDYSKVTPNGNSAMMQAVTSRDINIVSFLLDSDFPEMAPLLVRVCPSASGSNTPLGLAILMNDKPIFDKLLEFIGPNTPLNLSASMEMFVPDIIKSILPKESMAAPDGSIWTVASFPPSSEFVNLVHLCVASTPDPSFVRSILQSTADPHKLVNEHGFFDELPFTMALVRHAFEVAETLLNYGARPDEEAHQPTAGINGLTPLGALIGFNNHGTTRAIDWLLAHGGGFIVNQQLGLTAHHMAVRAGGFYETEGRASQMLPIELYKFDPANLNIILHYFNQPEQINYRDHYVGFTALHYGVLRLNPEAIGLLLNAGADPDIEGENGIPTARQIAMSLSRESIPERVSLRGEKMVARYLNRINRVRESMQRVFSITFP</sequence>
<dbReference type="InterPro" id="IPR002110">
    <property type="entry name" value="Ankyrin_rpt"/>
</dbReference>
<dbReference type="PROSITE" id="PS50088">
    <property type="entry name" value="ANK_REPEAT"/>
    <property type="match status" value="3"/>
</dbReference>
<reference evidence="7" key="1">
    <citation type="journal article" date="2017" name="Genome Biol.">
        <title>Comparative genomics reveals high biological diversity and specific adaptations in the industrially and medically important fungal genus Aspergillus.</title>
        <authorList>
            <person name="de Vries R.P."/>
            <person name="Riley R."/>
            <person name="Wiebenga A."/>
            <person name="Aguilar-Osorio G."/>
            <person name="Amillis S."/>
            <person name="Uchima C.A."/>
            <person name="Anderluh G."/>
            <person name="Asadollahi M."/>
            <person name="Askin M."/>
            <person name="Barry K."/>
            <person name="Battaglia E."/>
            <person name="Bayram O."/>
            <person name="Benocci T."/>
            <person name="Braus-Stromeyer S.A."/>
            <person name="Caldana C."/>
            <person name="Canovas D."/>
            <person name="Cerqueira G.C."/>
            <person name="Chen F."/>
            <person name="Chen W."/>
            <person name="Choi C."/>
            <person name="Clum A."/>
            <person name="Dos Santos R.A."/>
            <person name="Damasio A.R."/>
            <person name="Diallinas G."/>
            <person name="Emri T."/>
            <person name="Fekete E."/>
            <person name="Flipphi M."/>
            <person name="Freyberg S."/>
            <person name="Gallo A."/>
            <person name="Gournas C."/>
            <person name="Habgood R."/>
            <person name="Hainaut M."/>
            <person name="Harispe M.L."/>
            <person name="Henrissat B."/>
            <person name="Hilden K.S."/>
            <person name="Hope R."/>
            <person name="Hossain A."/>
            <person name="Karabika E."/>
            <person name="Karaffa L."/>
            <person name="Karanyi Z."/>
            <person name="Krasevec N."/>
            <person name="Kuo A."/>
            <person name="Kusch H."/>
            <person name="LaButti K."/>
            <person name="Lagendijk E.L."/>
            <person name="Lapidus A."/>
            <person name="Levasseur A."/>
            <person name="Lindquist E."/>
            <person name="Lipzen A."/>
            <person name="Logrieco A.F."/>
            <person name="MacCabe A."/>
            <person name="Maekelae M.R."/>
            <person name="Malavazi I."/>
            <person name="Melin P."/>
            <person name="Meyer V."/>
            <person name="Mielnichuk N."/>
            <person name="Miskei M."/>
            <person name="Molnar A.P."/>
            <person name="Mule G."/>
            <person name="Ngan C.Y."/>
            <person name="Orejas M."/>
            <person name="Orosz E."/>
            <person name="Ouedraogo J.P."/>
            <person name="Overkamp K.M."/>
            <person name="Park H.-S."/>
            <person name="Perrone G."/>
            <person name="Piumi F."/>
            <person name="Punt P.J."/>
            <person name="Ram A.F."/>
            <person name="Ramon A."/>
            <person name="Rauscher S."/>
            <person name="Record E."/>
            <person name="Riano-Pachon D.M."/>
            <person name="Robert V."/>
            <person name="Roehrig J."/>
            <person name="Ruller R."/>
            <person name="Salamov A."/>
            <person name="Salih N.S."/>
            <person name="Samson R.A."/>
            <person name="Sandor E."/>
            <person name="Sanguinetti M."/>
            <person name="Schuetze T."/>
            <person name="Sepcic K."/>
            <person name="Shelest E."/>
            <person name="Sherlock G."/>
            <person name="Sophianopoulou V."/>
            <person name="Squina F.M."/>
            <person name="Sun H."/>
            <person name="Susca A."/>
            <person name="Todd R.B."/>
            <person name="Tsang A."/>
            <person name="Unkles S.E."/>
            <person name="van de Wiele N."/>
            <person name="van Rossen-Uffink D."/>
            <person name="Oliveira J.V."/>
            <person name="Vesth T.C."/>
            <person name="Visser J."/>
            <person name="Yu J.-H."/>
            <person name="Zhou M."/>
            <person name="Andersen M.R."/>
            <person name="Archer D.B."/>
            <person name="Baker S.E."/>
            <person name="Benoit I."/>
            <person name="Brakhage A.A."/>
            <person name="Braus G.H."/>
            <person name="Fischer R."/>
            <person name="Frisvad J.C."/>
            <person name="Goldman G.H."/>
            <person name="Houbraken J."/>
            <person name="Oakley B."/>
            <person name="Pocsi I."/>
            <person name="Scazzocchio C."/>
            <person name="Seiboth B."/>
            <person name="vanKuyk P.A."/>
            <person name="Wortman J."/>
            <person name="Dyer P.S."/>
            <person name="Grigoriev I.V."/>
        </authorList>
    </citation>
    <scope>NUCLEOTIDE SEQUENCE [LARGE SCALE GENOMIC DNA]</scope>
    <source>
        <strain evidence="7">DTO 134E9</strain>
    </source>
</reference>
<evidence type="ECO:0000313" key="6">
    <source>
        <dbReference type="EMBL" id="OJJ35369.1"/>
    </source>
</evidence>
<keyword evidence="2 3" id="KW-0040">ANK repeat</keyword>
<gene>
    <name evidence="6" type="ORF">ASPWEDRAFT_68726</name>
</gene>
<feature type="region of interest" description="Disordered" evidence="4">
    <location>
        <begin position="1"/>
        <end position="22"/>
    </location>
</feature>
<proteinExistence type="predicted"/>
<dbReference type="PROSITE" id="PS00108">
    <property type="entry name" value="PROTEIN_KINASE_ST"/>
    <property type="match status" value="1"/>
</dbReference>
<protein>
    <recommendedName>
        <fullName evidence="5">Protein kinase domain-containing protein</fullName>
    </recommendedName>
</protein>
<feature type="repeat" description="ANK" evidence="3">
    <location>
        <begin position="588"/>
        <end position="620"/>
    </location>
</feature>
<dbReference type="Gene3D" id="1.25.40.20">
    <property type="entry name" value="Ankyrin repeat-containing domain"/>
    <property type="match status" value="2"/>
</dbReference>
<evidence type="ECO:0000256" key="3">
    <source>
        <dbReference type="PROSITE-ProRule" id="PRU00023"/>
    </source>
</evidence>
<dbReference type="RefSeq" id="XP_040689045.1">
    <property type="nucleotide sequence ID" value="XM_040838985.1"/>
</dbReference>
<dbReference type="InterPro" id="IPR011009">
    <property type="entry name" value="Kinase-like_dom_sf"/>
</dbReference>
<dbReference type="PROSITE" id="PS50297">
    <property type="entry name" value="ANK_REP_REGION"/>
    <property type="match status" value="2"/>
</dbReference>
<organism evidence="6 7">
    <name type="scientific">Aspergillus wentii DTO 134E9</name>
    <dbReference type="NCBI Taxonomy" id="1073089"/>
    <lineage>
        <taxon>Eukaryota</taxon>
        <taxon>Fungi</taxon>
        <taxon>Dikarya</taxon>
        <taxon>Ascomycota</taxon>
        <taxon>Pezizomycotina</taxon>
        <taxon>Eurotiomycetes</taxon>
        <taxon>Eurotiomycetidae</taxon>
        <taxon>Eurotiales</taxon>
        <taxon>Aspergillaceae</taxon>
        <taxon>Aspergillus</taxon>
        <taxon>Aspergillus subgen. Cremei</taxon>
    </lineage>
</organism>
<dbReference type="GO" id="GO:0004672">
    <property type="term" value="F:protein kinase activity"/>
    <property type="evidence" value="ECO:0007669"/>
    <property type="project" value="InterPro"/>
</dbReference>
<dbReference type="InterPro" id="IPR008271">
    <property type="entry name" value="Ser/Thr_kinase_AS"/>
</dbReference>
<dbReference type="AlphaFoldDB" id="A0A1L9RKA6"/>
<keyword evidence="1" id="KW-0677">Repeat</keyword>
<dbReference type="SUPFAM" id="SSF48403">
    <property type="entry name" value="Ankyrin repeat"/>
    <property type="match status" value="2"/>
</dbReference>
<dbReference type="PANTHER" id="PTHR24198:SF165">
    <property type="entry name" value="ANKYRIN REPEAT-CONTAINING PROTEIN-RELATED"/>
    <property type="match status" value="1"/>
</dbReference>
<feature type="repeat" description="ANK" evidence="3">
    <location>
        <begin position="1142"/>
        <end position="1174"/>
    </location>
</feature>
<evidence type="ECO:0000313" key="7">
    <source>
        <dbReference type="Proteomes" id="UP000184383"/>
    </source>
</evidence>